<evidence type="ECO:0000313" key="3">
    <source>
        <dbReference type="Proteomes" id="UP000799764"/>
    </source>
</evidence>
<dbReference type="AlphaFoldDB" id="A0A9P4P903"/>
<sequence>MGFFKRLTARLHSSKQLKAEKQVRTAKETSDKALEDVPDQTKTSPNEDPKSEGARRAAKLKKQSPIRISTYSGKAISSQTASRQSSLSRRSLSRSGLIEEKHVRTSSPPHPDPPLSLNFPLPPRLSARPDISRVSSLDHLAQGYSSGSASPEPDSIFGHRLTQSTNPSPASTISRGSFEHSHFKIANGPALATENLAVIPEKAQVEHATAAFPLHHDEQRAASRLSVQDDQKMRANIDASYATSSHDGDVEAVAPSVPEQTSPALPGLTGTKSLLAVANSAAEGLSESTKQSKMDISPPSIDEPRESSTRRLHPPLPNPARHGKQPVPARTRAESLTGSPSCLKSAYIYVRRERYWRTTAARFNAIFDAIPSSVVGARRENLKRDSMRKHRELG</sequence>
<proteinExistence type="predicted"/>
<accession>A0A9P4P903</accession>
<keyword evidence="3" id="KW-1185">Reference proteome</keyword>
<feature type="compositionally biased region" description="Basic and acidic residues" evidence="1">
    <location>
        <begin position="17"/>
        <end position="35"/>
    </location>
</feature>
<feature type="compositionally biased region" description="Low complexity" evidence="1">
    <location>
        <begin position="77"/>
        <end position="95"/>
    </location>
</feature>
<reference evidence="2" key="1">
    <citation type="journal article" date="2020" name="Stud. Mycol.">
        <title>101 Dothideomycetes genomes: a test case for predicting lifestyles and emergence of pathogens.</title>
        <authorList>
            <person name="Haridas S."/>
            <person name="Albert R."/>
            <person name="Binder M."/>
            <person name="Bloem J."/>
            <person name="Labutti K."/>
            <person name="Salamov A."/>
            <person name="Andreopoulos B."/>
            <person name="Baker S."/>
            <person name="Barry K."/>
            <person name="Bills G."/>
            <person name="Bluhm B."/>
            <person name="Cannon C."/>
            <person name="Castanera R."/>
            <person name="Culley D."/>
            <person name="Daum C."/>
            <person name="Ezra D."/>
            <person name="Gonzalez J."/>
            <person name="Henrissat B."/>
            <person name="Kuo A."/>
            <person name="Liang C."/>
            <person name="Lipzen A."/>
            <person name="Lutzoni F."/>
            <person name="Magnuson J."/>
            <person name="Mondo S."/>
            <person name="Nolan M."/>
            <person name="Ohm R."/>
            <person name="Pangilinan J."/>
            <person name="Park H.-J."/>
            <person name="Ramirez L."/>
            <person name="Alfaro M."/>
            <person name="Sun H."/>
            <person name="Tritt A."/>
            <person name="Yoshinaga Y."/>
            <person name="Zwiers L.-H."/>
            <person name="Turgeon B."/>
            <person name="Goodwin S."/>
            <person name="Spatafora J."/>
            <person name="Crous P."/>
            <person name="Grigoriev I."/>
        </authorList>
    </citation>
    <scope>NUCLEOTIDE SEQUENCE</scope>
    <source>
        <strain evidence="2">CBS 690.94</strain>
    </source>
</reference>
<name>A0A9P4P903_9PLEO</name>
<organism evidence="2 3">
    <name type="scientific">Karstenula rhodostoma CBS 690.94</name>
    <dbReference type="NCBI Taxonomy" id="1392251"/>
    <lineage>
        <taxon>Eukaryota</taxon>
        <taxon>Fungi</taxon>
        <taxon>Dikarya</taxon>
        <taxon>Ascomycota</taxon>
        <taxon>Pezizomycotina</taxon>
        <taxon>Dothideomycetes</taxon>
        <taxon>Pleosporomycetidae</taxon>
        <taxon>Pleosporales</taxon>
        <taxon>Massarineae</taxon>
        <taxon>Didymosphaeriaceae</taxon>
        <taxon>Karstenula</taxon>
    </lineage>
</organism>
<feature type="compositionally biased region" description="Basic and acidic residues" evidence="1">
    <location>
        <begin position="45"/>
        <end position="55"/>
    </location>
</feature>
<feature type="region of interest" description="Disordered" evidence="1">
    <location>
        <begin position="242"/>
        <end position="268"/>
    </location>
</feature>
<protein>
    <submittedName>
        <fullName evidence="2">Uncharacterized protein</fullName>
    </submittedName>
</protein>
<evidence type="ECO:0000256" key="1">
    <source>
        <dbReference type="SAM" id="MobiDB-lite"/>
    </source>
</evidence>
<dbReference type="Proteomes" id="UP000799764">
    <property type="component" value="Unassembled WGS sequence"/>
</dbReference>
<dbReference type="EMBL" id="MU001509">
    <property type="protein sequence ID" value="KAF2439517.1"/>
    <property type="molecule type" value="Genomic_DNA"/>
</dbReference>
<feature type="region of interest" description="Disordered" evidence="1">
    <location>
        <begin position="283"/>
        <end position="336"/>
    </location>
</feature>
<gene>
    <name evidence="2" type="ORF">P171DRAFT_525378</name>
</gene>
<evidence type="ECO:0000313" key="2">
    <source>
        <dbReference type="EMBL" id="KAF2439517.1"/>
    </source>
</evidence>
<feature type="compositionally biased region" description="Polar residues" evidence="1">
    <location>
        <begin position="66"/>
        <end position="76"/>
    </location>
</feature>
<comment type="caution">
    <text evidence="2">The sequence shown here is derived from an EMBL/GenBank/DDBJ whole genome shotgun (WGS) entry which is preliminary data.</text>
</comment>
<feature type="region of interest" description="Disordered" evidence="1">
    <location>
        <begin position="15"/>
        <end position="124"/>
    </location>
</feature>